<accession>A0A3A1U208</accession>
<evidence type="ECO:0000313" key="1">
    <source>
        <dbReference type="EMBL" id="RIX30551.1"/>
    </source>
</evidence>
<dbReference type="Proteomes" id="UP000265742">
    <property type="component" value="Unassembled WGS sequence"/>
</dbReference>
<gene>
    <name evidence="1" type="ORF">D1781_03795</name>
</gene>
<comment type="caution">
    <text evidence="1">The sequence shown here is derived from an EMBL/GenBank/DDBJ whole genome shotgun (WGS) entry which is preliminary data.</text>
</comment>
<reference evidence="2" key="1">
    <citation type="submission" date="2018-09" db="EMBL/GenBank/DDBJ databases">
        <authorList>
            <person name="Kim I."/>
        </authorList>
    </citation>
    <scope>NUCLEOTIDE SEQUENCE [LARGE SCALE GENOMIC DNA]</scope>
    <source>
        <strain evidence="2">DD4a</strain>
    </source>
</reference>
<keyword evidence="2" id="KW-1185">Reference proteome</keyword>
<dbReference type="AlphaFoldDB" id="A0A3A1U208"/>
<name>A0A3A1U208_9MICO</name>
<protein>
    <submittedName>
        <fullName evidence="1">Uncharacterized protein</fullName>
    </submittedName>
</protein>
<evidence type="ECO:0000313" key="2">
    <source>
        <dbReference type="Proteomes" id="UP000265742"/>
    </source>
</evidence>
<organism evidence="1 2">
    <name type="scientific">Amnibacterium setariae</name>
    <dbReference type="NCBI Taxonomy" id="2306585"/>
    <lineage>
        <taxon>Bacteria</taxon>
        <taxon>Bacillati</taxon>
        <taxon>Actinomycetota</taxon>
        <taxon>Actinomycetes</taxon>
        <taxon>Micrococcales</taxon>
        <taxon>Microbacteriaceae</taxon>
        <taxon>Amnibacterium</taxon>
    </lineage>
</organism>
<dbReference type="EMBL" id="QXTG01000001">
    <property type="protein sequence ID" value="RIX30551.1"/>
    <property type="molecule type" value="Genomic_DNA"/>
</dbReference>
<proteinExistence type="predicted"/>
<sequence>MIWLAKSRHQPLGPNGTWKTGQRVPFDGAWVDQYGTVSTHLRGDTFPPCIDRKGECAFRLLKINTAATA</sequence>